<dbReference type="GO" id="GO:0005262">
    <property type="term" value="F:calcium channel activity"/>
    <property type="evidence" value="ECO:0007669"/>
    <property type="project" value="TreeGrafter"/>
</dbReference>
<evidence type="ECO:0000313" key="21">
    <source>
        <dbReference type="Proteomes" id="UP000288716"/>
    </source>
</evidence>
<dbReference type="GO" id="GO:0015293">
    <property type="term" value="F:symporter activity"/>
    <property type="evidence" value="ECO:0007669"/>
    <property type="project" value="UniProtKB-KW"/>
</dbReference>
<feature type="transmembrane region" description="Helical" evidence="18">
    <location>
        <begin position="250"/>
        <end position="272"/>
    </location>
</feature>
<feature type="transmembrane region" description="Helical" evidence="18">
    <location>
        <begin position="187"/>
        <end position="203"/>
    </location>
</feature>
<dbReference type="EMBL" id="NCKV01002172">
    <property type="protein sequence ID" value="RWS27223.1"/>
    <property type="molecule type" value="Genomic_DNA"/>
</dbReference>
<organism evidence="20 21">
    <name type="scientific">Leptotrombidium deliense</name>
    <dbReference type="NCBI Taxonomy" id="299467"/>
    <lineage>
        <taxon>Eukaryota</taxon>
        <taxon>Metazoa</taxon>
        <taxon>Ecdysozoa</taxon>
        <taxon>Arthropoda</taxon>
        <taxon>Chelicerata</taxon>
        <taxon>Arachnida</taxon>
        <taxon>Acari</taxon>
        <taxon>Acariformes</taxon>
        <taxon>Trombidiformes</taxon>
        <taxon>Prostigmata</taxon>
        <taxon>Anystina</taxon>
        <taxon>Parasitengona</taxon>
        <taxon>Trombiculoidea</taxon>
        <taxon>Trombiculidae</taxon>
        <taxon>Leptotrombidium</taxon>
    </lineage>
</organism>
<feature type="transmembrane region" description="Helical" evidence="18">
    <location>
        <begin position="215"/>
        <end position="238"/>
    </location>
</feature>
<evidence type="ECO:0000256" key="17">
    <source>
        <dbReference type="SAM" id="MobiDB-lite"/>
    </source>
</evidence>
<comment type="similarity">
    <text evidence="2">Belongs to the Ca(2+):cation antiporter (CaCA) (TC 2.A.19) family. SLC24A subfamily.</text>
</comment>
<keyword evidence="5" id="KW-0633">Potassium transport</keyword>
<keyword evidence="9" id="KW-0106">Calcium</keyword>
<keyword evidence="7 18" id="KW-0812">Transmembrane</keyword>
<keyword evidence="13" id="KW-0915">Sodium</keyword>
<evidence type="ECO:0000256" key="7">
    <source>
        <dbReference type="ARBA" id="ARBA00022692"/>
    </source>
</evidence>
<dbReference type="GO" id="GO:0006874">
    <property type="term" value="P:intracellular calcium ion homeostasis"/>
    <property type="evidence" value="ECO:0007669"/>
    <property type="project" value="TreeGrafter"/>
</dbReference>
<feature type="domain" description="Sodium/calcium exchanger membrane region" evidence="19">
    <location>
        <begin position="215"/>
        <end position="362"/>
    </location>
</feature>
<keyword evidence="15 18" id="KW-0472">Membrane</keyword>
<keyword evidence="8" id="KW-0732">Signal</keyword>
<keyword evidence="10" id="KW-0769">Symport</keyword>
<keyword evidence="12 18" id="KW-1133">Transmembrane helix</keyword>
<dbReference type="PANTHER" id="PTHR10846">
    <property type="entry name" value="SODIUM/POTASSIUM/CALCIUM EXCHANGER"/>
    <property type="match status" value="1"/>
</dbReference>
<protein>
    <submittedName>
        <fullName evidence="20">Sodium/potassium/calcium exchanger Nckx30C-like protein</fullName>
    </submittedName>
</protein>
<dbReference type="Pfam" id="PF01699">
    <property type="entry name" value="Na_Ca_ex"/>
    <property type="match status" value="1"/>
</dbReference>
<evidence type="ECO:0000256" key="11">
    <source>
        <dbReference type="ARBA" id="ARBA00022958"/>
    </source>
</evidence>
<evidence type="ECO:0000256" key="4">
    <source>
        <dbReference type="ARBA" id="ARBA00022449"/>
    </source>
</evidence>
<evidence type="ECO:0000256" key="1">
    <source>
        <dbReference type="ARBA" id="ARBA00004141"/>
    </source>
</evidence>
<feature type="transmembrane region" description="Helical" evidence="18">
    <location>
        <begin position="344"/>
        <end position="364"/>
    </location>
</feature>
<keyword evidence="14" id="KW-0406">Ion transport</keyword>
<evidence type="ECO:0000313" key="20">
    <source>
        <dbReference type="EMBL" id="RWS27223.1"/>
    </source>
</evidence>
<evidence type="ECO:0000256" key="6">
    <source>
        <dbReference type="ARBA" id="ARBA00022568"/>
    </source>
</evidence>
<evidence type="ECO:0000256" key="5">
    <source>
        <dbReference type="ARBA" id="ARBA00022538"/>
    </source>
</evidence>
<evidence type="ECO:0000256" key="9">
    <source>
        <dbReference type="ARBA" id="ARBA00022837"/>
    </source>
</evidence>
<evidence type="ECO:0000256" key="10">
    <source>
        <dbReference type="ARBA" id="ARBA00022847"/>
    </source>
</evidence>
<dbReference type="AlphaFoldDB" id="A0A443SI61"/>
<evidence type="ECO:0000256" key="16">
    <source>
        <dbReference type="ARBA" id="ARBA00023201"/>
    </source>
</evidence>
<dbReference type="InterPro" id="IPR044880">
    <property type="entry name" value="NCX_ion-bd_dom_sf"/>
</dbReference>
<keyword evidence="16" id="KW-0739">Sodium transport</keyword>
<evidence type="ECO:0000256" key="12">
    <source>
        <dbReference type="ARBA" id="ARBA00022989"/>
    </source>
</evidence>
<feature type="transmembrane region" description="Helical" evidence="18">
    <location>
        <begin position="317"/>
        <end position="338"/>
    </location>
</feature>
<feature type="non-terminal residue" evidence="20">
    <location>
        <position position="389"/>
    </location>
</feature>
<keyword evidence="6" id="KW-0109">Calcium transport</keyword>
<evidence type="ECO:0000256" key="8">
    <source>
        <dbReference type="ARBA" id="ARBA00022729"/>
    </source>
</evidence>
<keyword evidence="4" id="KW-0050">Antiport</keyword>
<dbReference type="STRING" id="299467.A0A443SI61"/>
<keyword evidence="11" id="KW-0630">Potassium</keyword>
<evidence type="ECO:0000256" key="15">
    <source>
        <dbReference type="ARBA" id="ARBA00023136"/>
    </source>
</evidence>
<evidence type="ECO:0000256" key="2">
    <source>
        <dbReference type="ARBA" id="ARBA00005364"/>
    </source>
</evidence>
<evidence type="ECO:0000256" key="3">
    <source>
        <dbReference type="ARBA" id="ARBA00022448"/>
    </source>
</evidence>
<keyword evidence="21" id="KW-1185">Reference proteome</keyword>
<feature type="compositionally biased region" description="Basic and acidic residues" evidence="17">
    <location>
        <begin position="111"/>
        <end position="123"/>
    </location>
</feature>
<dbReference type="GO" id="GO:0005886">
    <property type="term" value="C:plasma membrane"/>
    <property type="evidence" value="ECO:0007669"/>
    <property type="project" value="TreeGrafter"/>
</dbReference>
<feature type="compositionally biased region" description="Polar residues" evidence="17">
    <location>
        <begin position="23"/>
        <end position="32"/>
    </location>
</feature>
<evidence type="ECO:0000256" key="18">
    <source>
        <dbReference type="SAM" id="Phobius"/>
    </source>
</evidence>
<evidence type="ECO:0000259" key="19">
    <source>
        <dbReference type="Pfam" id="PF01699"/>
    </source>
</evidence>
<evidence type="ECO:0000256" key="14">
    <source>
        <dbReference type="ARBA" id="ARBA00023065"/>
    </source>
</evidence>
<comment type="subcellular location">
    <subcellularLocation>
        <location evidence="1">Membrane</location>
        <topology evidence="1">Multi-pass membrane protein</topology>
    </subcellularLocation>
</comment>
<comment type="caution">
    <text evidence="20">The sequence shown here is derived from an EMBL/GenBank/DDBJ whole genome shotgun (WGS) entry which is preliminary data.</text>
</comment>
<sequence length="389" mass="43448">MSYNELIETYVRKFVNRSKVDEGNTTSNNNDVDSIRPDSSKLRNRRHSMPILHGGSSKFRQGVLQLMIHSIDPLHEEMNHGGSRPPSATVNGGIKNHVHPPGATTCPQCSDETHKADSNHRNDSVATVNGNLIRPNTPTPQLLNVSSLELNNNPHFGNSVDEIDESMEDEKEAPLDVSWPKPFLKRVTYVMLAPIIMPLWITLPDVRRPEKRHFYYLTFLGSIIWIAIFSYLMVWWANMVGDTFGIPSEVMGLTFLAAGTSIPDLITSVLVARKGLGDMAVSSSVGSNIFDVTVGLPFPWLLHCIFIGQVEVNSTGMACSIMILFLMLMFVIVTIALFKWQLNIGMAIVMFFLYFGFLAVSLLLEYKIINCSSIRTLHTIHTPLGFLLT</sequence>
<accession>A0A443SI61</accession>
<dbReference type="InterPro" id="IPR004837">
    <property type="entry name" value="NaCa_Exmemb"/>
</dbReference>
<dbReference type="GO" id="GO:0008273">
    <property type="term" value="F:calcium, potassium:sodium antiporter activity"/>
    <property type="evidence" value="ECO:0007669"/>
    <property type="project" value="TreeGrafter"/>
</dbReference>
<keyword evidence="3" id="KW-0813">Transport</keyword>
<name>A0A443SI61_9ACAR</name>
<feature type="region of interest" description="Disordered" evidence="17">
    <location>
        <begin position="20"/>
        <end position="55"/>
    </location>
</feature>
<dbReference type="InterPro" id="IPR004481">
    <property type="entry name" value="K/Na/Ca-exchanger"/>
</dbReference>
<dbReference type="FunFam" id="1.20.1420.30:FF:000009">
    <property type="entry name" value="sodium/potassium/calcium exchanger 5 isoform X2"/>
    <property type="match status" value="1"/>
</dbReference>
<dbReference type="VEuPathDB" id="VectorBase:LDEU004818"/>
<gene>
    <name evidence="20" type="ORF">B4U80_05204</name>
</gene>
<dbReference type="PANTHER" id="PTHR10846:SF72">
    <property type="entry name" value="SODIUM_POTASSIUM_CALCIUM EXCHANGER NCKX30C"/>
    <property type="match status" value="1"/>
</dbReference>
<proteinExistence type="inferred from homology"/>
<reference evidence="20 21" key="1">
    <citation type="journal article" date="2018" name="Gigascience">
        <title>Genomes of trombidid mites reveal novel predicted allergens and laterally-transferred genes associated with secondary metabolism.</title>
        <authorList>
            <person name="Dong X."/>
            <person name="Chaisiri K."/>
            <person name="Xia D."/>
            <person name="Armstrong S.D."/>
            <person name="Fang Y."/>
            <person name="Donnelly M.J."/>
            <person name="Kadowaki T."/>
            <person name="McGarry J.W."/>
            <person name="Darby A.C."/>
            <person name="Makepeace B.L."/>
        </authorList>
    </citation>
    <scope>NUCLEOTIDE SEQUENCE [LARGE SCALE GENOMIC DNA]</scope>
    <source>
        <strain evidence="20">UoL-UT</strain>
    </source>
</reference>
<dbReference type="Proteomes" id="UP000288716">
    <property type="component" value="Unassembled WGS sequence"/>
</dbReference>
<feature type="region of interest" description="Disordered" evidence="17">
    <location>
        <begin position="104"/>
        <end position="123"/>
    </location>
</feature>
<dbReference type="Gene3D" id="1.20.1420.30">
    <property type="entry name" value="NCX, central ion-binding region"/>
    <property type="match status" value="1"/>
</dbReference>
<evidence type="ECO:0000256" key="13">
    <source>
        <dbReference type="ARBA" id="ARBA00023053"/>
    </source>
</evidence>
<dbReference type="OrthoDB" id="2127281at2759"/>